<evidence type="ECO:0000256" key="2">
    <source>
        <dbReference type="ARBA" id="ARBA00022679"/>
    </source>
</evidence>
<sequence length="193" mass="22595">MDPIYGEYQVLEGKAEDSWRQSTLFEKPLIHFQKSNQILPERFLRVSDKIYNFETREDDVWIVSQIKSGSTWMGELTWCLLNNLDLEGARKDNLDVRMPYLEIQAVSLEAQAHLIPDNVIDLAKSNKSPRLLKTHLSFDMLPKEVLQNKNKIIYMLRNPRDVCVSMFNHYRILYDYQATFEEHVDHFIAGTGG</sequence>
<dbReference type="Gene3D" id="3.40.50.300">
    <property type="entry name" value="P-loop containing nucleotide triphosphate hydrolases"/>
    <property type="match status" value="1"/>
</dbReference>
<dbReference type="AlphaFoldDB" id="C1C092"/>
<dbReference type="EMBL" id="BT080271">
    <property type="protein sequence ID" value="ACO14695.1"/>
    <property type="molecule type" value="mRNA"/>
</dbReference>
<evidence type="ECO:0000259" key="3">
    <source>
        <dbReference type="Pfam" id="PF00685"/>
    </source>
</evidence>
<organism evidence="4">
    <name type="scientific">Caligus clemensi</name>
    <name type="common">Sea louse</name>
    <dbReference type="NCBI Taxonomy" id="344056"/>
    <lineage>
        <taxon>Eukaryota</taxon>
        <taxon>Metazoa</taxon>
        <taxon>Ecdysozoa</taxon>
        <taxon>Arthropoda</taxon>
        <taxon>Crustacea</taxon>
        <taxon>Multicrustacea</taxon>
        <taxon>Hexanauplia</taxon>
        <taxon>Copepoda</taxon>
        <taxon>Siphonostomatoida</taxon>
        <taxon>Caligidae</taxon>
        <taxon>Caligus</taxon>
    </lineage>
</organism>
<comment type="similarity">
    <text evidence="1">Belongs to the sulfotransferase 1 family.</text>
</comment>
<dbReference type="InterPro" id="IPR000863">
    <property type="entry name" value="Sulfotransferase_dom"/>
</dbReference>
<keyword evidence="2 4" id="KW-0808">Transferase</keyword>
<gene>
    <name evidence="4" type="primary">ST1B1</name>
</gene>
<accession>C1C092</accession>
<dbReference type="PANTHER" id="PTHR11783">
    <property type="entry name" value="SULFOTRANSFERASE SULT"/>
    <property type="match status" value="1"/>
</dbReference>
<dbReference type="InterPro" id="IPR027417">
    <property type="entry name" value="P-loop_NTPase"/>
</dbReference>
<evidence type="ECO:0000256" key="1">
    <source>
        <dbReference type="ARBA" id="ARBA00005771"/>
    </source>
</evidence>
<evidence type="ECO:0000313" key="4">
    <source>
        <dbReference type="EMBL" id="ACO14695.1"/>
    </source>
</evidence>
<protein>
    <submittedName>
        <fullName evidence="4">Sulfotransferase family cytosolic 1B member 1</fullName>
    </submittedName>
</protein>
<dbReference type="Pfam" id="PF00685">
    <property type="entry name" value="Sulfotransfer_1"/>
    <property type="match status" value="1"/>
</dbReference>
<name>C1C092_CALCM</name>
<feature type="domain" description="Sulfotransferase" evidence="3">
    <location>
        <begin position="58"/>
        <end position="191"/>
    </location>
</feature>
<proteinExistence type="evidence at transcript level"/>
<dbReference type="GO" id="GO:0008146">
    <property type="term" value="F:sulfotransferase activity"/>
    <property type="evidence" value="ECO:0007669"/>
    <property type="project" value="InterPro"/>
</dbReference>
<reference evidence="4" key="1">
    <citation type="submission" date="2009-03" db="EMBL/GenBank/DDBJ databases">
        <title>Caligus clemensi ESTs and full-length cDNAs.</title>
        <authorList>
            <person name="Yasuike M."/>
            <person name="von Schalburg K."/>
            <person name="Cooper G."/>
            <person name="Leong J."/>
            <person name="Jones S.R.M."/>
            <person name="Koop B.F."/>
        </authorList>
    </citation>
    <scope>NUCLEOTIDE SEQUENCE</scope>
    <source>
        <tissue evidence="4">Whole</tissue>
    </source>
</reference>
<dbReference type="SUPFAM" id="SSF52540">
    <property type="entry name" value="P-loop containing nucleoside triphosphate hydrolases"/>
    <property type="match status" value="1"/>
</dbReference>